<name>A0A4W5Q9T1_9TELE</name>
<reference evidence="9" key="3">
    <citation type="submission" date="2025-09" db="UniProtKB">
        <authorList>
            <consortium name="Ensembl"/>
        </authorList>
    </citation>
    <scope>IDENTIFICATION</scope>
</reference>
<dbReference type="GeneTree" id="ENSGT01040000240838"/>
<dbReference type="STRING" id="62062.ENSHHUP00000069164"/>
<evidence type="ECO:0000259" key="8">
    <source>
        <dbReference type="PROSITE" id="PS50835"/>
    </source>
</evidence>
<dbReference type="PANTHER" id="PTHR19256">
    <property type="entry name" value="T-CELL RECEPTOR GAMMA CHAIN"/>
    <property type="match status" value="1"/>
</dbReference>
<dbReference type="PANTHER" id="PTHR19256:SF65">
    <property type="entry name" value="T CELL RECEPTOR GAMMA CONSTANT 1-RELATED"/>
    <property type="match status" value="1"/>
</dbReference>
<keyword evidence="2 7" id="KW-0812">Transmembrane</keyword>
<dbReference type="Ensembl" id="ENSHHUT00000071479.1">
    <property type="protein sequence ID" value="ENSHHUP00000069164.1"/>
    <property type="gene ID" value="ENSHHUG00000040750.1"/>
</dbReference>
<dbReference type="Pfam" id="PF07654">
    <property type="entry name" value="C1-set"/>
    <property type="match status" value="1"/>
</dbReference>
<evidence type="ECO:0000313" key="9">
    <source>
        <dbReference type="Ensembl" id="ENSHHUP00000069164.1"/>
    </source>
</evidence>
<comment type="subcellular location">
    <subcellularLocation>
        <location evidence="1">Membrane</location>
    </subcellularLocation>
</comment>
<sequence length="237" mass="26320">VAWSAAEAVNLHQEQLTVTKSLGKSGVIECSATDFTTGTIHWYQQRDGEALSPLFNASGLKLSPCNIVLLSSSSLDLNEQKDDTFLSRIYLECDSGSGTLDLLRFGSGSKLIILRKPKVSMYLASKPEPNGKTSLLCLARDMFPDLVKISWKMEDNNGRTVEVPKEELEQREEGRTTSMIITYQGKADAKYVCSVKHEAGSEEADTSKGSQRLKYSTIWVVFSFLFVFELLVHMAMC</sequence>
<dbReference type="PROSITE" id="PS50835">
    <property type="entry name" value="IG_LIKE"/>
    <property type="match status" value="1"/>
</dbReference>
<keyword evidence="6" id="KW-0393">Immunoglobulin domain</keyword>
<feature type="domain" description="Ig-like" evidence="8">
    <location>
        <begin position="117"/>
        <end position="207"/>
    </location>
</feature>
<organism evidence="9 10">
    <name type="scientific">Hucho hucho</name>
    <name type="common">huchen</name>
    <dbReference type="NCBI Taxonomy" id="62062"/>
    <lineage>
        <taxon>Eukaryota</taxon>
        <taxon>Metazoa</taxon>
        <taxon>Chordata</taxon>
        <taxon>Craniata</taxon>
        <taxon>Vertebrata</taxon>
        <taxon>Euteleostomi</taxon>
        <taxon>Actinopterygii</taxon>
        <taxon>Neopterygii</taxon>
        <taxon>Teleostei</taxon>
        <taxon>Protacanthopterygii</taxon>
        <taxon>Salmoniformes</taxon>
        <taxon>Salmonidae</taxon>
        <taxon>Salmoninae</taxon>
        <taxon>Hucho</taxon>
    </lineage>
</organism>
<dbReference type="InterPro" id="IPR003597">
    <property type="entry name" value="Ig_C1-set"/>
</dbReference>
<dbReference type="AlphaFoldDB" id="A0A4W5Q9T1"/>
<evidence type="ECO:0000256" key="5">
    <source>
        <dbReference type="ARBA" id="ARBA00023170"/>
    </source>
</evidence>
<keyword evidence="3 7" id="KW-1133">Transmembrane helix</keyword>
<evidence type="ECO:0000256" key="7">
    <source>
        <dbReference type="SAM" id="Phobius"/>
    </source>
</evidence>
<evidence type="ECO:0000256" key="4">
    <source>
        <dbReference type="ARBA" id="ARBA00023136"/>
    </source>
</evidence>
<evidence type="ECO:0000256" key="1">
    <source>
        <dbReference type="ARBA" id="ARBA00004370"/>
    </source>
</evidence>
<reference evidence="9" key="2">
    <citation type="submission" date="2025-08" db="UniProtKB">
        <authorList>
            <consortium name="Ensembl"/>
        </authorList>
    </citation>
    <scope>IDENTIFICATION</scope>
</reference>
<dbReference type="InterPro" id="IPR013783">
    <property type="entry name" value="Ig-like_fold"/>
</dbReference>
<accession>A0A4W5Q9T1</accession>
<keyword evidence="5" id="KW-0675">Receptor</keyword>
<evidence type="ECO:0000256" key="3">
    <source>
        <dbReference type="ARBA" id="ARBA00022989"/>
    </source>
</evidence>
<dbReference type="InterPro" id="IPR007110">
    <property type="entry name" value="Ig-like_dom"/>
</dbReference>
<dbReference type="SUPFAM" id="SSF48726">
    <property type="entry name" value="Immunoglobulin"/>
    <property type="match status" value="2"/>
</dbReference>
<proteinExistence type="predicted"/>
<dbReference type="Gene3D" id="2.60.40.10">
    <property type="entry name" value="Immunoglobulins"/>
    <property type="match status" value="2"/>
</dbReference>
<reference evidence="10" key="1">
    <citation type="submission" date="2018-06" db="EMBL/GenBank/DDBJ databases">
        <title>Genome assembly of Danube salmon.</title>
        <authorList>
            <person name="Macqueen D.J."/>
            <person name="Gundappa M.K."/>
        </authorList>
    </citation>
    <scope>NUCLEOTIDE SEQUENCE [LARGE SCALE GENOMIC DNA]</scope>
</reference>
<evidence type="ECO:0000313" key="10">
    <source>
        <dbReference type="Proteomes" id="UP000314982"/>
    </source>
</evidence>
<evidence type="ECO:0000256" key="2">
    <source>
        <dbReference type="ARBA" id="ARBA00022692"/>
    </source>
</evidence>
<dbReference type="Proteomes" id="UP000314982">
    <property type="component" value="Unassembled WGS sequence"/>
</dbReference>
<dbReference type="InterPro" id="IPR036179">
    <property type="entry name" value="Ig-like_dom_sf"/>
</dbReference>
<feature type="transmembrane region" description="Helical" evidence="7">
    <location>
        <begin position="217"/>
        <end position="236"/>
    </location>
</feature>
<protein>
    <recommendedName>
        <fullName evidence="8">Ig-like domain-containing protein</fullName>
    </recommendedName>
</protein>
<evidence type="ECO:0000256" key="6">
    <source>
        <dbReference type="ARBA" id="ARBA00023319"/>
    </source>
</evidence>
<keyword evidence="10" id="KW-1185">Reference proteome</keyword>
<dbReference type="GO" id="GO:0016020">
    <property type="term" value="C:membrane"/>
    <property type="evidence" value="ECO:0007669"/>
    <property type="project" value="UniProtKB-SubCell"/>
</dbReference>
<dbReference type="InterPro" id="IPR051117">
    <property type="entry name" value="TRG_var/const_region"/>
</dbReference>
<keyword evidence="4 7" id="KW-0472">Membrane</keyword>